<name>A0A182FU27_ANOAL</name>
<evidence type="ECO:0000313" key="1">
    <source>
        <dbReference type="EnsemblMetazoa" id="AALB010061-PA"/>
    </source>
</evidence>
<reference evidence="1" key="2">
    <citation type="submission" date="2022-08" db="UniProtKB">
        <authorList>
            <consortium name="EnsemblMetazoa"/>
        </authorList>
    </citation>
    <scope>IDENTIFICATION</scope>
    <source>
        <strain evidence="1">STECLA/ALBI9_A</strain>
    </source>
</reference>
<protein>
    <submittedName>
        <fullName evidence="1">Uncharacterized protein</fullName>
    </submittedName>
</protein>
<organism evidence="1 2">
    <name type="scientific">Anopheles albimanus</name>
    <name type="common">New world malaria mosquito</name>
    <dbReference type="NCBI Taxonomy" id="7167"/>
    <lineage>
        <taxon>Eukaryota</taxon>
        <taxon>Metazoa</taxon>
        <taxon>Ecdysozoa</taxon>
        <taxon>Arthropoda</taxon>
        <taxon>Hexapoda</taxon>
        <taxon>Insecta</taxon>
        <taxon>Pterygota</taxon>
        <taxon>Neoptera</taxon>
        <taxon>Endopterygota</taxon>
        <taxon>Diptera</taxon>
        <taxon>Nematocera</taxon>
        <taxon>Culicoidea</taxon>
        <taxon>Culicidae</taxon>
        <taxon>Anophelinae</taxon>
        <taxon>Anopheles</taxon>
    </lineage>
</organism>
<evidence type="ECO:0000313" key="2">
    <source>
        <dbReference type="Proteomes" id="UP000069272"/>
    </source>
</evidence>
<dbReference type="AlphaFoldDB" id="A0A182FU27"/>
<keyword evidence="2" id="KW-1185">Reference proteome</keyword>
<dbReference type="VEuPathDB" id="VectorBase:AALB010061"/>
<proteinExistence type="predicted"/>
<dbReference type="EnsemblMetazoa" id="AALB010061-RA">
    <property type="protein sequence ID" value="AALB010061-PA"/>
    <property type="gene ID" value="AALB010061"/>
</dbReference>
<accession>A0A182FU27</accession>
<dbReference type="Proteomes" id="UP000069272">
    <property type="component" value="Chromosome 3R"/>
</dbReference>
<sequence length="150" mass="16548">MKSLMAFTILLALGLHLACDASEVQRQQQPHQQDADAALVDRFSQLASTNIKGLDGKRLKLLRVSVIAFEKYIDQSNLEPEQKKAAKQLALDHFATRLAAEPHPQTHVSIACWLLLGTKSHRQVPKGNHHRAASAASMLQRCLHSPMTAA</sequence>
<reference evidence="1 2" key="1">
    <citation type="journal article" date="2017" name="G3 (Bethesda)">
        <title>The Physical Genome Mapping of Anopheles albimanus Corrected Scaffold Misassemblies and Identified Interarm Rearrangements in Genus Anopheles.</title>
        <authorList>
            <person name="Artemov G.N."/>
            <person name="Peery A.N."/>
            <person name="Jiang X."/>
            <person name="Tu Z."/>
            <person name="Stegniy V.N."/>
            <person name="Sharakhova M.V."/>
            <person name="Sharakhov I.V."/>
        </authorList>
    </citation>
    <scope>NUCLEOTIDE SEQUENCE [LARGE SCALE GENOMIC DNA]</scope>
    <source>
        <strain evidence="1 2">ALBI9_A</strain>
    </source>
</reference>